<organism evidence="1">
    <name type="scientific">Rosellinia necatrix</name>
    <name type="common">White root-rot fungus</name>
    <dbReference type="NCBI Taxonomy" id="77044"/>
    <lineage>
        <taxon>Eukaryota</taxon>
        <taxon>Fungi</taxon>
        <taxon>Dikarya</taxon>
        <taxon>Ascomycota</taxon>
        <taxon>Pezizomycotina</taxon>
        <taxon>Sordariomycetes</taxon>
        <taxon>Xylariomycetidae</taxon>
        <taxon>Xylariales</taxon>
        <taxon>Xylariaceae</taxon>
        <taxon>Rosellinia</taxon>
    </lineage>
</organism>
<proteinExistence type="predicted"/>
<dbReference type="Pfam" id="PF26639">
    <property type="entry name" value="Het-6_barrel"/>
    <property type="match status" value="1"/>
</dbReference>
<dbReference type="OrthoDB" id="2504919at2759"/>
<evidence type="ECO:0000313" key="2">
    <source>
        <dbReference type="Proteomes" id="UP000054516"/>
    </source>
</evidence>
<dbReference type="AlphaFoldDB" id="A0A1S8A878"/>
<reference evidence="1" key="1">
    <citation type="submission" date="2016-03" db="EMBL/GenBank/DDBJ databases">
        <title>Draft genome sequence of Rosellinia necatrix.</title>
        <authorList>
            <person name="Kanematsu S."/>
        </authorList>
    </citation>
    <scope>NUCLEOTIDE SEQUENCE [LARGE SCALE GENOMIC DNA]</scope>
    <source>
        <strain evidence="1">W97</strain>
    </source>
</reference>
<dbReference type="Proteomes" id="UP000054516">
    <property type="component" value="Unassembled WGS sequence"/>
</dbReference>
<name>A0A1S8A878_ROSNE</name>
<evidence type="ECO:0000313" key="1">
    <source>
        <dbReference type="EMBL" id="GAW25940.1"/>
    </source>
</evidence>
<accession>A0A1S8A878</accession>
<protein>
    <submittedName>
        <fullName evidence="1">Putative het domain-containing protein</fullName>
    </submittedName>
</protein>
<dbReference type="STRING" id="77044.A0A1S8A878"/>
<dbReference type="OMA" id="HEREEWS"/>
<sequence>MQSLSNGCVQAAGHECRPYHDVPDRVWLRKAAGYIVEALGASDNVSEGVGREAEGTECECDHEKWNRWAASASEGRLFAKTGREYYVLGPVALDVGDIVCVLFGHKVPFCLRPVGMRHMLVGECYVHGLMNGEAMDMLARDEAHKMFDIV</sequence>
<dbReference type="EMBL" id="DF977461">
    <property type="protein sequence ID" value="GAW25940.1"/>
    <property type="molecule type" value="Genomic_DNA"/>
</dbReference>
<keyword evidence="2" id="KW-1185">Reference proteome</keyword>
<gene>
    <name evidence="1" type="ORF">SAMD00023353_1601110</name>
</gene>